<feature type="transmembrane region" description="Helical" evidence="2">
    <location>
        <begin position="128"/>
        <end position="148"/>
    </location>
</feature>
<dbReference type="Proteomes" id="UP001600941">
    <property type="component" value="Unassembled WGS sequence"/>
</dbReference>
<evidence type="ECO:0000256" key="1">
    <source>
        <dbReference type="SAM" id="MobiDB-lite"/>
    </source>
</evidence>
<evidence type="ECO:0000313" key="5">
    <source>
        <dbReference type="Proteomes" id="UP001600941"/>
    </source>
</evidence>
<protein>
    <recommendedName>
        <fullName evidence="3">DUF4367 domain-containing protein</fullName>
    </recommendedName>
</protein>
<reference evidence="4 5" key="1">
    <citation type="submission" date="2024-04" db="EMBL/GenBank/DDBJ databases">
        <title>Defined microbial consortia suppress multidrug-resistant proinflammatory Enterobacteriaceae via ecological control.</title>
        <authorList>
            <person name="Furuichi M."/>
            <person name="Kawaguchi T."/>
            <person name="Pust M."/>
            <person name="Yasuma K."/>
            <person name="Plichta D."/>
            <person name="Hasegawa N."/>
            <person name="Ohya T."/>
            <person name="Bhattarai S."/>
            <person name="Sasajima S."/>
            <person name="Aoto Y."/>
            <person name="Tuganbaev T."/>
            <person name="Yaginuma M."/>
            <person name="Ueda M."/>
            <person name="Okahashi N."/>
            <person name="Amafuji K."/>
            <person name="Kiridooshi Y."/>
            <person name="Sugita K."/>
            <person name="Strazar M."/>
            <person name="Skelly A."/>
            <person name="Suda W."/>
            <person name="Hattori M."/>
            <person name="Nakamoto N."/>
            <person name="Caballero S."/>
            <person name="Norman J."/>
            <person name="Olle B."/>
            <person name="Tanoue T."/>
            <person name="Arita M."/>
            <person name="Bucci V."/>
            <person name="Atarashi K."/>
            <person name="Xavier R."/>
            <person name="Honda K."/>
        </authorList>
    </citation>
    <scope>NUCLEOTIDE SEQUENCE [LARGE SCALE GENOMIC DNA]</scope>
    <source>
        <strain evidence="5">k34-0107-D12</strain>
    </source>
</reference>
<proteinExistence type="predicted"/>
<keyword evidence="2" id="KW-0472">Membrane</keyword>
<dbReference type="Pfam" id="PF14285">
    <property type="entry name" value="DUF4367"/>
    <property type="match status" value="1"/>
</dbReference>
<keyword evidence="2" id="KW-0812">Transmembrane</keyword>
<evidence type="ECO:0000256" key="2">
    <source>
        <dbReference type="SAM" id="Phobius"/>
    </source>
</evidence>
<dbReference type="InterPro" id="IPR025377">
    <property type="entry name" value="DUF4367"/>
</dbReference>
<keyword evidence="5" id="KW-1185">Reference proteome</keyword>
<evidence type="ECO:0000313" key="4">
    <source>
        <dbReference type="EMBL" id="GAA6502872.1"/>
    </source>
</evidence>
<dbReference type="EMBL" id="BAABZQ010000001">
    <property type="protein sequence ID" value="GAA6502872.1"/>
    <property type="molecule type" value="Genomic_DNA"/>
</dbReference>
<accession>A0ABQ0C256</accession>
<feature type="region of interest" description="Disordered" evidence="1">
    <location>
        <begin position="1"/>
        <end position="23"/>
    </location>
</feature>
<evidence type="ECO:0000259" key="3">
    <source>
        <dbReference type="Pfam" id="PF14285"/>
    </source>
</evidence>
<comment type="caution">
    <text evidence="4">The sequence shown here is derived from an EMBL/GenBank/DDBJ whole genome shotgun (WGS) entry which is preliminary data.</text>
</comment>
<feature type="domain" description="DUF4367" evidence="3">
    <location>
        <begin position="205"/>
        <end position="316"/>
    </location>
</feature>
<gene>
    <name evidence="4" type="ORF">K340107D12_56880</name>
</gene>
<organism evidence="4 5">
    <name type="scientific">Blautia parvula</name>
    <dbReference type="NCBI Taxonomy" id="2877527"/>
    <lineage>
        <taxon>Bacteria</taxon>
        <taxon>Bacillati</taxon>
        <taxon>Bacillota</taxon>
        <taxon>Clostridia</taxon>
        <taxon>Lachnospirales</taxon>
        <taxon>Lachnospiraceae</taxon>
        <taxon>Blautia</taxon>
    </lineage>
</organism>
<dbReference type="RefSeq" id="WP_227211927.1">
    <property type="nucleotide sequence ID" value="NZ_BAABZQ010000001.1"/>
</dbReference>
<name>A0ABQ0C256_9FIRM</name>
<sequence length="318" mass="36723">MSKLDEKQIEKTHKSAAGQEDKAFEEWVSQRVLDETAEMINGLENDPDLDDFEPSEELFQKIVGIAKERGLLAEDDETTEDEADEIVEKIELSEKRKHEEIRGLKTTYFESKTKAVKNSKKNPPRRHIAVKWVAMIAVTFLGIFGVSMSSQANRTFVMQKVDDVLGKDEVNTKVNNTGNVVKSEEEENQDIESIEDALDIQLPVLLYLPDKMNYLGYEIDEEAQTAYIEYEYNAEILHLIVFANYKEASGISKNDKGTKIDTVESDMLPLKAELFKVEEKGDIEPTYLLQWEYQNNFFEFIGKIQENEMREIFKNLFY</sequence>
<keyword evidence="2" id="KW-1133">Transmembrane helix</keyword>